<feature type="transmembrane region" description="Helical" evidence="8">
    <location>
        <begin position="415"/>
        <end position="437"/>
    </location>
</feature>
<feature type="transmembrane region" description="Helical" evidence="8">
    <location>
        <begin position="40"/>
        <end position="59"/>
    </location>
</feature>
<dbReference type="EMBL" id="BKCL01000001">
    <property type="protein sequence ID" value="GEQ96370.1"/>
    <property type="molecule type" value="Genomic_DNA"/>
</dbReference>
<evidence type="ECO:0000313" key="11">
    <source>
        <dbReference type="Proteomes" id="UP000322084"/>
    </source>
</evidence>
<dbReference type="GO" id="GO:0005886">
    <property type="term" value="C:plasma membrane"/>
    <property type="evidence" value="ECO:0007669"/>
    <property type="project" value="UniProtKB-SubCell"/>
</dbReference>
<keyword evidence="6 8" id="KW-0472">Membrane</keyword>
<feature type="transmembrane region" description="Helical" evidence="8">
    <location>
        <begin position="372"/>
        <end position="395"/>
    </location>
</feature>
<feature type="transmembrane region" description="Helical" evidence="8">
    <location>
        <begin position="284"/>
        <end position="302"/>
    </location>
</feature>
<evidence type="ECO:0000259" key="9">
    <source>
        <dbReference type="Pfam" id="PF00361"/>
    </source>
</evidence>
<accession>A0A5A7MKC2</accession>
<feature type="transmembrane region" description="Helical" evidence="8">
    <location>
        <begin position="83"/>
        <end position="105"/>
    </location>
</feature>
<dbReference type="AlphaFoldDB" id="A0A5A7MKC2"/>
<dbReference type="PANTHER" id="PTHR42703">
    <property type="entry name" value="NADH DEHYDROGENASE"/>
    <property type="match status" value="1"/>
</dbReference>
<organism evidence="10 11">
    <name type="scientific">Iodidimonas gelatinilytica</name>
    <dbReference type="NCBI Taxonomy" id="1236966"/>
    <lineage>
        <taxon>Bacteria</taxon>
        <taxon>Pseudomonadati</taxon>
        <taxon>Pseudomonadota</taxon>
        <taxon>Alphaproteobacteria</taxon>
        <taxon>Iodidimonadales</taxon>
        <taxon>Iodidimonadaceae</taxon>
        <taxon>Iodidimonas</taxon>
    </lineage>
</organism>
<dbReference type="InterPro" id="IPR050586">
    <property type="entry name" value="CPA3_Na-H_Antiporter_D"/>
</dbReference>
<keyword evidence="5 8" id="KW-1133">Transmembrane helix</keyword>
<dbReference type="PRINTS" id="PR01434">
    <property type="entry name" value="NADHDHGNASE5"/>
</dbReference>
<feature type="transmembrane region" description="Helical" evidence="8">
    <location>
        <begin position="249"/>
        <end position="272"/>
    </location>
</feature>
<evidence type="ECO:0000313" key="10">
    <source>
        <dbReference type="EMBL" id="GEQ96370.1"/>
    </source>
</evidence>
<reference evidence="10 11" key="1">
    <citation type="submission" date="2019-09" db="EMBL/GenBank/DDBJ databases">
        <title>NBRP : Genome information of microbial organism related human and environment.</title>
        <authorList>
            <person name="Hattori M."/>
            <person name="Oshima K."/>
            <person name="Inaba H."/>
            <person name="Suda W."/>
            <person name="Sakamoto M."/>
            <person name="Iino T."/>
            <person name="Kitahara M."/>
            <person name="Oshida Y."/>
            <person name="Iida T."/>
            <person name="Kudo T."/>
            <person name="Itoh T."/>
            <person name="Ohkuma M."/>
        </authorList>
    </citation>
    <scope>NUCLEOTIDE SEQUENCE [LARGE SCALE GENOMIC DNA]</scope>
    <source>
        <strain evidence="10 11">Hi-2</strain>
    </source>
</reference>
<feature type="transmembrane region" description="Helical" evidence="8">
    <location>
        <begin position="141"/>
        <end position="157"/>
    </location>
</feature>
<feature type="transmembrane region" description="Helical" evidence="8">
    <location>
        <begin position="457"/>
        <end position="476"/>
    </location>
</feature>
<evidence type="ECO:0000256" key="3">
    <source>
        <dbReference type="ARBA" id="ARBA00022475"/>
    </source>
</evidence>
<gene>
    <name evidence="10" type="ORF">JCM17844_00070</name>
</gene>
<evidence type="ECO:0000256" key="5">
    <source>
        <dbReference type="ARBA" id="ARBA00022989"/>
    </source>
</evidence>
<feature type="transmembrane region" description="Helical" evidence="8">
    <location>
        <begin position="117"/>
        <end position="135"/>
    </location>
</feature>
<evidence type="ECO:0000256" key="4">
    <source>
        <dbReference type="ARBA" id="ARBA00022692"/>
    </source>
</evidence>
<feature type="transmembrane region" description="Helical" evidence="8">
    <location>
        <begin position="309"/>
        <end position="331"/>
    </location>
</feature>
<feature type="domain" description="NADH:quinone oxidoreductase/Mrp antiporter transmembrane" evidence="9">
    <location>
        <begin position="134"/>
        <end position="427"/>
    </location>
</feature>
<name>A0A5A7MKC2_9PROT</name>
<dbReference type="RefSeq" id="WP_210431006.1">
    <property type="nucleotide sequence ID" value="NZ_BKCL01000001.1"/>
</dbReference>
<comment type="caution">
    <text evidence="10">The sequence shown here is derived from an EMBL/GenBank/DDBJ whole genome shotgun (WGS) entry which is preliminary data.</text>
</comment>
<sequence length="492" mass="52482">MTGFDSHGMLLGMILLIPLLGAVLVGMASRWPNLRETGSVLAALALTFAVWSLLPGALAGERPELALFEILPNVPFAFKAEPLGLLFAALASLLWVVSTIYSMGYMRGNNEAHQTRFFMLFAVALFAAMGVAFSANLLTLFIFYEVLTVSTYPLVTHKGDEGSMRAGRVYFGILIGASIGLFLPAIIWTYVLTGTLDFVPGGILEGHLAGPAVGLMLGLYVYGAAKAAVMPLHRWLPAAMVAPTPVSALLHAVAVVKAGVFTIVKIIIYVFGVDFLFATPSSGWLVPVAAFTVIMASLIALRQTNLKRLLAYSTISQLSYIVLATAILAPLSQVGAALHIAAHGFGKITLFFAAGSIYTASKKTDITQMNGIGLRMPLTMGAFAIGALSMIGVPPMAGFVSKWYMLGGALQTENYLAIGTIILSTVLNAAYFLPILYRAFFLAENVAPPREHGEANWPIRLALGTTALLTIAFFVFNGPVVDLEMQLVETLP</sequence>
<evidence type="ECO:0000256" key="6">
    <source>
        <dbReference type="ARBA" id="ARBA00023136"/>
    </source>
</evidence>
<dbReference type="InterPro" id="IPR001750">
    <property type="entry name" value="ND/Mrp_TM"/>
</dbReference>
<dbReference type="PANTHER" id="PTHR42703:SF1">
    <property type="entry name" value="NA(+)_H(+) ANTIPORTER SUBUNIT D1"/>
    <property type="match status" value="1"/>
</dbReference>
<feature type="transmembrane region" description="Helical" evidence="8">
    <location>
        <begin position="169"/>
        <end position="188"/>
    </location>
</feature>
<protein>
    <submittedName>
        <fullName evidence="10">Cation:proton antiporter</fullName>
    </submittedName>
</protein>
<evidence type="ECO:0000256" key="8">
    <source>
        <dbReference type="SAM" id="Phobius"/>
    </source>
</evidence>
<comment type="similarity">
    <text evidence="2">Belongs to the CPA3 antiporters (TC 2.A.63) subunit D family.</text>
</comment>
<evidence type="ECO:0000256" key="7">
    <source>
        <dbReference type="RuleBase" id="RU000320"/>
    </source>
</evidence>
<feature type="transmembrane region" description="Helical" evidence="8">
    <location>
        <begin position="208"/>
        <end position="229"/>
    </location>
</feature>
<proteinExistence type="inferred from homology"/>
<feature type="transmembrane region" description="Helical" evidence="8">
    <location>
        <begin position="337"/>
        <end position="360"/>
    </location>
</feature>
<dbReference type="Pfam" id="PF00361">
    <property type="entry name" value="Proton_antipo_M"/>
    <property type="match status" value="1"/>
</dbReference>
<dbReference type="Proteomes" id="UP000322084">
    <property type="component" value="Unassembled WGS sequence"/>
</dbReference>
<evidence type="ECO:0000256" key="1">
    <source>
        <dbReference type="ARBA" id="ARBA00004651"/>
    </source>
</evidence>
<evidence type="ECO:0000256" key="2">
    <source>
        <dbReference type="ARBA" id="ARBA00005346"/>
    </source>
</evidence>
<feature type="transmembrane region" description="Helical" evidence="8">
    <location>
        <begin position="6"/>
        <end position="28"/>
    </location>
</feature>
<comment type="subcellular location">
    <subcellularLocation>
        <location evidence="1">Cell membrane</location>
        <topology evidence="1">Multi-pass membrane protein</topology>
    </subcellularLocation>
    <subcellularLocation>
        <location evidence="7">Membrane</location>
        <topology evidence="7">Multi-pass membrane protein</topology>
    </subcellularLocation>
</comment>
<keyword evidence="4 7" id="KW-0812">Transmembrane</keyword>
<keyword evidence="3" id="KW-1003">Cell membrane</keyword>